<keyword evidence="6" id="KW-1185">Reference proteome</keyword>
<feature type="signal peptide" evidence="4">
    <location>
        <begin position="1"/>
        <end position="20"/>
    </location>
</feature>
<reference evidence="5" key="1">
    <citation type="submission" date="2022-05" db="EMBL/GenBank/DDBJ databases">
        <authorList>
            <person name="Okamura Y."/>
        </authorList>
    </citation>
    <scope>NUCLEOTIDE SEQUENCE</scope>
</reference>
<organism evidence="5 6">
    <name type="scientific">Pieris brassicae</name>
    <name type="common">White butterfly</name>
    <name type="synonym">Large white butterfly</name>
    <dbReference type="NCBI Taxonomy" id="7116"/>
    <lineage>
        <taxon>Eukaryota</taxon>
        <taxon>Metazoa</taxon>
        <taxon>Ecdysozoa</taxon>
        <taxon>Arthropoda</taxon>
        <taxon>Hexapoda</taxon>
        <taxon>Insecta</taxon>
        <taxon>Pterygota</taxon>
        <taxon>Neoptera</taxon>
        <taxon>Endopterygota</taxon>
        <taxon>Lepidoptera</taxon>
        <taxon>Glossata</taxon>
        <taxon>Ditrysia</taxon>
        <taxon>Papilionoidea</taxon>
        <taxon>Pieridae</taxon>
        <taxon>Pierinae</taxon>
        <taxon>Pieris</taxon>
    </lineage>
</organism>
<dbReference type="GO" id="GO:0007304">
    <property type="term" value="P:chorion-containing eggshell formation"/>
    <property type="evidence" value="ECO:0007669"/>
    <property type="project" value="InterPro"/>
</dbReference>
<dbReference type="GO" id="GO:0042600">
    <property type="term" value="C:egg chorion"/>
    <property type="evidence" value="ECO:0007669"/>
    <property type="project" value="InterPro"/>
</dbReference>
<dbReference type="Pfam" id="PF01723">
    <property type="entry name" value="Chorion_1"/>
    <property type="match status" value="1"/>
</dbReference>
<dbReference type="EMBL" id="CALOZG010000029">
    <property type="protein sequence ID" value="CAH4032622.1"/>
    <property type="molecule type" value="Genomic_DNA"/>
</dbReference>
<sequence length="197" mass="20459">MSFKIIIFCAQAFLMQSITAQYIGNAFAENIAWSPSYPMPYGPAPVPYSPAPVPFTPNPPAPVQYASAPVPYAPTPMSYAPTPSYMPNSYYVSSPYNPGSLSASNACGLAVSSSSPMAPVGVTMMSENAFEGPLAVAGQIPFLGAIGVEGNLPTSGAGAVSYNSGNGQVAIMAEDLVSYGYPGYSYGANGYTFEGYY</sequence>
<proteinExistence type="inferred from homology"/>
<evidence type="ECO:0000256" key="3">
    <source>
        <dbReference type="RuleBase" id="RU004378"/>
    </source>
</evidence>
<evidence type="ECO:0000256" key="2">
    <source>
        <dbReference type="ARBA" id="ARBA00022737"/>
    </source>
</evidence>
<dbReference type="InterPro" id="IPR002635">
    <property type="entry name" value="Chorion"/>
</dbReference>
<dbReference type="AlphaFoldDB" id="A0A9P0TMF8"/>
<evidence type="ECO:0000256" key="1">
    <source>
        <dbReference type="ARBA" id="ARBA00005906"/>
    </source>
</evidence>
<accession>A0A9P0TMF8</accession>
<gene>
    <name evidence="5" type="ORF">PIBRA_LOCUS8991</name>
</gene>
<feature type="chain" id="PRO_5040218460" evidence="4">
    <location>
        <begin position="21"/>
        <end position="197"/>
    </location>
</feature>
<evidence type="ECO:0000313" key="5">
    <source>
        <dbReference type="EMBL" id="CAH4032622.1"/>
    </source>
</evidence>
<evidence type="ECO:0000256" key="4">
    <source>
        <dbReference type="SAM" id="SignalP"/>
    </source>
</evidence>
<comment type="caution">
    <text evidence="5">The sequence shown here is derived from an EMBL/GenBank/DDBJ whole genome shotgun (WGS) entry which is preliminary data.</text>
</comment>
<evidence type="ECO:0000313" key="6">
    <source>
        <dbReference type="Proteomes" id="UP001152562"/>
    </source>
</evidence>
<comment type="similarity">
    <text evidence="1 3">Belongs to the chorion protein family.</text>
</comment>
<dbReference type="Proteomes" id="UP001152562">
    <property type="component" value="Unassembled WGS sequence"/>
</dbReference>
<name>A0A9P0TMF8_PIEBR</name>
<keyword evidence="2" id="KW-0677">Repeat</keyword>
<keyword evidence="4" id="KW-0732">Signal</keyword>
<protein>
    <submittedName>
        <fullName evidence="5">Uncharacterized protein</fullName>
    </submittedName>
</protein>
<dbReference type="GO" id="GO:0005213">
    <property type="term" value="F:structural constituent of egg chorion"/>
    <property type="evidence" value="ECO:0007669"/>
    <property type="project" value="InterPro"/>
</dbReference>